<keyword evidence="2" id="KW-1185">Reference proteome</keyword>
<proteinExistence type="predicted"/>
<evidence type="ECO:0000313" key="1">
    <source>
        <dbReference type="EMBL" id="QXF32633.1"/>
    </source>
</evidence>
<reference evidence="1 2" key="1">
    <citation type="submission" date="2017-03" db="EMBL/GenBank/DDBJ databases">
        <title>Genome comparison of Photorhabdus luminescens strain 0813-124 phase variants.</title>
        <authorList>
            <person name="Chien C.-C."/>
            <person name="Chen W.-J."/>
            <person name="Shih M.-C."/>
            <person name="Hsieh F.-C."/>
        </authorList>
    </citation>
    <scope>NUCLEOTIDE SEQUENCE [LARGE SCALE GENOMIC DNA]</scope>
    <source>
        <strain evidence="1 2">0813-124 phase II</strain>
    </source>
</reference>
<protein>
    <submittedName>
        <fullName evidence="1">Uncharacterized protein</fullName>
    </submittedName>
</protein>
<dbReference type="EMBL" id="CP020335">
    <property type="protein sequence ID" value="QXF32633.1"/>
    <property type="molecule type" value="Genomic_DNA"/>
</dbReference>
<evidence type="ECO:0000313" key="2">
    <source>
        <dbReference type="Proteomes" id="UP000693715"/>
    </source>
</evidence>
<accession>A0ABX8LU33</accession>
<dbReference type="Proteomes" id="UP000693715">
    <property type="component" value="Chromosome"/>
</dbReference>
<sequence length="67" mass="7666">MFNILTEEITEENAKDLYKKNFSKIKPASLAMPAYLISYYNLSKGKPVPAGFMAFFPSLKERETVNE</sequence>
<gene>
    <name evidence="1" type="ORF">B0X70_05265</name>
</gene>
<organism evidence="1 2">
    <name type="scientific">Photorhabdus akhurstii</name>
    <dbReference type="NCBI Taxonomy" id="171438"/>
    <lineage>
        <taxon>Bacteria</taxon>
        <taxon>Pseudomonadati</taxon>
        <taxon>Pseudomonadota</taxon>
        <taxon>Gammaproteobacteria</taxon>
        <taxon>Enterobacterales</taxon>
        <taxon>Morganellaceae</taxon>
        <taxon>Photorhabdus</taxon>
    </lineage>
</organism>
<name>A0ABX8LU33_9GAMM</name>